<reference evidence="2 3" key="1">
    <citation type="submission" date="2020-07" db="EMBL/GenBank/DDBJ databases">
        <title>Comparative genomics of pyrophilous fungi reveals a link between fire events and developmental genes.</title>
        <authorList>
            <consortium name="DOE Joint Genome Institute"/>
            <person name="Steindorff A.S."/>
            <person name="Carver A."/>
            <person name="Calhoun S."/>
            <person name="Stillman K."/>
            <person name="Liu H."/>
            <person name="Lipzen A."/>
            <person name="Pangilinan J."/>
            <person name="Labutti K."/>
            <person name="Bruns T.D."/>
            <person name="Grigoriev I.V."/>
        </authorList>
    </citation>
    <scope>NUCLEOTIDE SEQUENCE [LARGE SCALE GENOMIC DNA]</scope>
    <source>
        <strain evidence="2 3">CBS 144469</strain>
    </source>
</reference>
<dbReference type="EMBL" id="JACGCI010000091">
    <property type="protein sequence ID" value="KAF6746562.1"/>
    <property type="molecule type" value="Genomic_DNA"/>
</dbReference>
<feature type="non-terminal residue" evidence="2">
    <location>
        <position position="1"/>
    </location>
</feature>
<evidence type="ECO:0000256" key="1">
    <source>
        <dbReference type="SAM" id="Phobius"/>
    </source>
</evidence>
<keyword evidence="1" id="KW-0472">Membrane</keyword>
<keyword evidence="3" id="KW-1185">Reference proteome</keyword>
<feature type="transmembrane region" description="Helical" evidence="1">
    <location>
        <begin position="20"/>
        <end position="40"/>
    </location>
</feature>
<keyword evidence="1" id="KW-1133">Transmembrane helix</keyword>
<proteinExistence type="predicted"/>
<dbReference type="Proteomes" id="UP000521943">
    <property type="component" value="Unassembled WGS sequence"/>
</dbReference>
<protein>
    <submittedName>
        <fullName evidence="2">Uncharacterized protein</fullName>
    </submittedName>
</protein>
<gene>
    <name evidence="2" type="ORF">DFP72DRAFT_922671</name>
</gene>
<organism evidence="2 3">
    <name type="scientific">Ephemerocybe angulata</name>
    <dbReference type="NCBI Taxonomy" id="980116"/>
    <lineage>
        <taxon>Eukaryota</taxon>
        <taxon>Fungi</taxon>
        <taxon>Dikarya</taxon>
        <taxon>Basidiomycota</taxon>
        <taxon>Agaricomycotina</taxon>
        <taxon>Agaricomycetes</taxon>
        <taxon>Agaricomycetidae</taxon>
        <taxon>Agaricales</taxon>
        <taxon>Agaricineae</taxon>
        <taxon>Psathyrellaceae</taxon>
        <taxon>Ephemerocybe</taxon>
    </lineage>
</organism>
<sequence>MYIASLQKLLQSRAAAAQTFFFMYALVVASGSVGGARSFAENGLSLVKRPRHLQDHRSLEAGLKISTFMREHDIF</sequence>
<name>A0A8H6HI14_9AGAR</name>
<keyword evidence="1" id="KW-0812">Transmembrane</keyword>
<dbReference type="AlphaFoldDB" id="A0A8H6HI14"/>
<accession>A0A8H6HI14</accession>
<evidence type="ECO:0000313" key="2">
    <source>
        <dbReference type="EMBL" id="KAF6746562.1"/>
    </source>
</evidence>
<comment type="caution">
    <text evidence="2">The sequence shown here is derived from an EMBL/GenBank/DDBJ whole genome shotgun (WGS) entry which is preliminary data.</text>
</comment>
<evidence type="ECO:0000313" key="3">
    <source>
        <dbReference type="Proteomes" id="UP000521943"/>
    </source>
</evidence>